<evidence type="ECO:0000313" key="2">
    <source>
        <dbReference type="Proteomes" id="UP000198211"/>
    </source>
</evidence>
<accession>A0A225VMF5</accession>
<proteinExistence type="predicted"/>
<dbReference type="AlphaFoldDB" id="A0A225VMF5"/>
<dbReference type="InterPro" id="IPR052579">
    <property type="entry name" value="Zinc_finger_SWIM"/>
</dbReference>
<evidence type="ECO:0000313" key="1">
    <source>
        <dbReference type="EMBL" id="OWZ06731.1"/>
    </source>
</evidence>
<dbReference type="OrthoDB" id="126139at2759"/>
<dbReference type="PANTHER" id="PTHR31569:SF4">
    <property type="entry name" value="SWIM-TYPE DOMAIN-CONTAINING PROTEIN"/>
    <property type="match status" value="1"/>
</dbReference>
<dbReference type="EMBL" id="NBNE01003842">
    <property type="protein sequence ID" value="OWZ06731.1"/>
    <property type="molecule type" value="Genomic_DNA"/>
</dbReference>
<comment type="caution">
    <text evidence="1">The sequence shown here is derived from an EMBL/GenBank/DDBJ whole genome shotgun (WGS) entry which is preliminary data.</text>
</comment>
<protein>
    <submittedName>
        <fullName evidence="1">Uncharacterized protein</fullName>
    </submittedName>
</protein>
<reference evidence="2" key="1">
    <citation type="submission" date="2017-03" db="EMBL/GenBank/DDBJ databases">
        <title>Phytopthora megakarya and P. palmivora, two closely related causual agents of cacao black pod achieved similar genome size and gene model numbers by different mechanisms.</title>
        <authorList>
            <person name="Ali S."/>
            <person name="Shao J."/>
            <person name="Larry D.J."/>
            <person name="Kronmiller B."/>
            <person name="Shen D."/>
            <person name="Strem M.D."/>
            <person name="Melnick R.L."/>
            <person name="Guiltinan M.J."/>
            <person name="Tyler B.M."/>
            <person name="Meinhardt L.W."/>
            <person name="Bailey B.A."/>
        </authorList>
    </citation>
    <scope>NUCLEOTIDE SEQUENCE [LARGE SCALE GENOMIC DNA]</scope>
    <source>
        <strain evidence="2">zdho120</strain>
    </source>
</reference>
<gene>
    <name evidence="1" type="ORF">PHMEG_00020977</name>
</gene>
<organism evidence="1 2">
    <name type="scientific">Phytophthora megakarya</name>
    <dbReference type="NCBI Taxonomy" id="4795"/>
    <lineage>
        <taxon>Eukaryota</taxon>
        <taxon>Sar</taxon>
        <taxon>Stramenopiles</taxon>
        <taxon>Oomycota</taxon>
        <taxon>Peronosporomycetes</taxon>
        <taxon>Peronosporales</taxon>
        <taxon>Peronosporaceae</taxon>
        <taxon>Phytophthora</taxon>
    </lineage>
</organism>
<dbReference type="PANTHER" id="PTHR31569">
    <property type="entry name" value="SWIM-TYPE DOMAIN-CONTAINING PROTEIN"/>
    <property type="match status" value="1"/>
</dbReference>
<dbReference type="Proteomes" id="UP000198211">
    <property type="component" value="Unassembled WGS sequence"/>
</dbReference>
<name>A0A225VMF5_9STRA</name>
<keyword evidence="2" id="KW-1185">Reference proteome</keyword>
<sequence>MVHPFEHYFLKNWDKSKERWVKCFRENCPHLGNNTNNRLESGWGKLKPELHSKMTFDVAISNVLALQFLKEDNFHKKIECNESEQR</sequence>